<evidence type="ECO:0000313" key="2">
    <source>
        <dbReference type="EMBL" id="KAJ9617700.1"/>
    </source>
</evidence>
<comment type="caution">
    <text evidence="2">The sequence shown here is derived from an EMBL/GenBank/DDBJ whole genome shotgun (WGS) entry which is preliminary data.</text>
</comment>
<evidence type="ECO:0000313" key="3">
    <source>
        <dbReference type="Proteomes" id="UP001172681"/>
    </source>
</evidence>
<organism evidence="2 3">
    <name type="scientific">Knufia peltigerae</name>
    <dbReference type="NCBI Taxonomy" id="1002370"/>
    <lineage>
        <taxon>Eukaryota</taxon>
        <taxon>Fungi</taxon>
        <taxon>Dikarya</taxon>
        <taxon>Ascomycota</taxon>
        <taxon>Pezizomycotina</taxon>
        <taxon>Eurotiomycetes</taxon>
        <taxon>Chaetothyriomycetidae</taxon>
        <taxon>Chaetothyriales</taxon>
        <taxon>Trichomeriaceae</taxon>
        <taxon>Knufia</taxon>
    </lineage>
</organism>
<dbReference type="SUPFAM" id="SSF54695">
    <property type="entry name" value="POZ domain"/>
    <property type="match status" value="1"/>
</dbReference>
<keyword evidence="3" id="KW-1185">Reference proteome</keyword>
<protein>
    <recommendedName>
        <fullName evidence="4">BTB domain-containing protein</fullName>
    </recommendedName>
</protein>
<feature type="region of interest" description="Disordered" evidence="1">
    <location>
        <begin position="267"/>
        <end position="328"/>
    </location>
</feature>
<dbReference type="Gene3D" id="3.30.710.10">
    <property type="entry name" value="Potassium Channel Kv1.1, Chain A"/>
    <property type="match status" value="1"/>
</dbReference>
<reference evidence="2" key="1">
    <citation type="submission" date="2022-10" db="EMBL/GenBank/DDBJ databases">
        <title>Culturing micro-colonial fungi from biological soil crusts in the Mojave desert and describing Neophaeococcomyces mojavensis, and introducing the new genera and species Taxawa tesnikishii.</title>
        <authorList>
            <person name="Kurbessoian T."/>
            <person name="Stajich J.E."/>
        </authorList>
    </citation>
    <scope>NUCLEOTIDE SEQUENCE</scope>
    <source>
        <strain evidence="2">TK_35</strain>
    </source>
</reference>
<feature type="compositionally biased region" description="Polar residues" evidence="1">
    <location>
        <begin position="308"/>
        <end position="321"/>
    </location>
</feature>
<dbReference type="Proteomes" id="UP001172681">
    <property type="component" value="Unassembled WGS sequence"/>
</dbReference>
<sequence length="512" mass="57064">MDLASVAPPRLGHGTTMVEVFVGNNQQTFKIHESLFAATSQAFHQIIVQWHSGKGVEQDSVCKGITVRFNKSSYNSELILEMHDEEAGIFQLFYDWLYSGCLPFNLAGYLTSEDQPPDSFWWDVLCFAEHYEIRTLILLAADNLEGYFNPDEASIPSPQFMRALFDHEWSKDSCFRQYISQHIAFWLEQSAKPEVWYPCISICNQAALSFAYAITRNYGGHPMFPANPVRNCKALCHHIIRDSVKNKDIAAEPETVQLEEAELIDDDFGAVNGSTSQVKTSHLDPEPSMNDDAPSAAPNDRHSRPPSRVTSAHSPLSTSEPIESPDTLWNIMTPLSSERSMQHLNTPWPESWDTTWDSPAMAATPHDETPTIEAKTQSASNVPAQDLHSSVGGLNLNQSADPGFEPKRDIPTNDAQNMQRPVAPGAQGDFGAQPSGWKTRPMYVPVPVPFHSPIPQAVPYGIPGFLPVDYTQGIKPQNFNGLWNRPTAITAPTPRPTWPSYNWDDNWTVGTP</sequence>
<accession>A0AA39CQ08</accession>
<proteinExistence type="predicted"/>
<name>A0AA39CQ08_9EURO</name>
<dbReference type="InterPro" id="IPR011333">
    <property type="entry name" value="SKP1/BTB/POZ_sf"/>
</dbReference>
<feature type="region of interest" description="Disordered" evidence="1">
    <location>
        <begin position="412"/>
        <end position="433"/>
    </location>
</feature>
<dbReference type="AlphaFoldDB" id="A0AA39CQ08"/>
<evidence type="ECO:0000256" key="1">
    <source>
        <dbReference type="SAM" id="MobiDB-lite"/>
    </source>
</evidence>
<gene>
    <name evidence="2" type="ORF">H2204_013512</name>
</gene>
<dbReference type="EMBL" id="JAPDRN010000155">
    <property type="protein sequence ID" value="KAJ9617700.1"/>
    <property type="molecule type" value="Genomic_DNA"/>
</dbReference>
<evidence type="ECO:0008006" key="4">
    <source>
        <dbReference type="Google" id="ProtNLM"/>
    </source>
</evidence>